<dbReference type="EMBL" id="BAABHK010000018">
    <property type="protein sequence ID" value="GAA4636727.1"/>
    <property type="molecule type" value="Genomic_DNA"/>
</dbReference>
<proteinExistence type="predicted"/>
<dbReference type="PANTHER" id="PTHR47506">
    <property type="entry name" value="TRANSCRIPTIONAL REGULATORY PROTEIN"/>
    <property type="match status" value="1"/>
</dbReference>
<dbReference type="PROSITE" id="PS50977">
    <property type="entry name" value="HTH_TETR_2"/>
    <property type="match status" value="1"/>
</dbReference>
<reference evidence="7" key="1">
    <citation type="journal article" date="2019" name="Int. J. Syst. Evol. Microbiol.">
        <title>The Global Catalogue of Microorganisms (GCM) 10K type strain sequencing project: providing services to taxonomists for standard genome sequencing and annotation.</title>
        <authorList>
            <consortium name="The Broad Institute Genomics Platform"/>
            <consortium name="The Broad Institute Genome Sequencing Center for Infectious Disease"/>
            <person name="Wu L."/>
            <person name="Ma J."/>
        </authorList>
    </citation>
    <scope>NUCLEOTIDE SEQUENCE [LARGE SCALE GENOMIC DNA]</scope>
    <source>
        <strain evidence="7">JCM 17939</strain>
    </source>
</reference>
<dbReference type="InterPro" id="IPR009057">
    <property type="entry name" value="Homeodomain-like_sf"/>
</dbReference>
<dbReference type="SUPFAM" id="SSF48498">
    <property type="entry name" value="Tetracyclin repressor-like, C-terminal domain"/>
    <property type="match status" value="1"/>
</dbReference>
<evidence type="ECO:0000256" key="2">
    <source>
        <dbReference type="ARBA" id="ARBA00023125"/>
    </source>
</evidence>
<accession>A0ABP8UQ10</accession>
<gene>
    <name evidence="6" type="ORF">GCM10023196_087620</name>
</gene>
<dbReference type="Pfam" id="PF21306">
    <property type="entry name" value="TetR_C_40"/>
    <property type="match status" value="1"/>
</dbReference>
<dbReference type="InterPro" id="IPR049513">
    <property type="entry name" value="TetR_C_40"/>
</dbReference>
<dbReference type="Pfam" id="PF00440">
    <property type="entry name" value="TetR_N"/>
    <property type="match status" value="1"/>
</dbReference>
<dbReference type="InterPro" id="IPR036271">
    <property type="entry name" value="Tet_transcr_reg_TetR-rel_C_sf"/>
</dbReference>
<keyword evidence="3" id="KW-0804">Transcription</keyword>
<dbReference type="SUPFAM" id="SSF46689">
    <property type="entry name" value="Homeodomain-like"/>
    <property type="match status" value="1"/>
</dbReference>
<evidence type="ECO:0000256" key="4">
    <source>
        <dbReference type="PROSITE-ProRule" id="PRU00335"/>
    </source>
</evidence>
<sequence>MAAERTDAAPNRLDRRKARTRAALVRAAQSFIATGRLNAPILEITQAADVGMGSFYNHFTSKEELFQAAVEEALDHHGALLDDLTAGLDDPAEVFARSFRLTGRFHRRNPELSKVLLNNGPALAGSDKGLAPRARRDIEAGMRAGRFSGVRDPELALTVAAGTTLCLGRLLHDEPERDDAEAADQVTEDLLRMFGVPADEAREICRRPLPDLDGLA</sequence>
<evidence type="ECO:0000313" key="6">
    <source>
        <dbReference type="EMBL" id="GAA4636727.1"/>
    </source>
</evidence>
<dbReference type="Gene3D" id="1.10.357.10">
    <property type="entry name" value="Tetracycline Repressor, domain 2"/>
    <property type="match status" value="1"/>
</dbReference>
<protein>
    <submittedName>
        <fullName evidence="6">TetR/AcrR family transcriptional regulator</fullName>
    </submittedName>
</protein>
<organism evidence="6 7">
    <name type="scientific">Actinoallomurus vinaceus</name>
    <dbReference type="NCBI Taxonomy" id="1080074"/>
    <lineage>
        <taxon>Bacteria</taxon>
        <taxon>Bacillati</taxon>
        <taxon>Actinomycetota</taxon>
        <taxon>Actinomycetes</taxon>
        <taxon>Streptosporangiales</taxon>
        <taxon>Thermomonosporaceae</taxon>
        <taxon>Actinoallomurus</taxon>
    </lineage>
</organism>
<evidence type="ECO:0000313" key="7">
    <source>
        <dbReference type="Proteomes" id="UP001501442"/>
    </source>
</evidence>
<evidence type="ECO:0000256" key="3">
    <source>
        <dbReference type="ARBA" id="ARBA00023163"/>
    </source>
</evidence>
<comment type="caution">
    <text evidence="6">The sequence shown here is derived from an EMBL/GenBank/DDBJ whole genome shotgun (WGS) entry which is preliminary data.</text>
</comment>
<name>A0ABP8UQ10_9ACTN</name>
<keyword evidence="7" id="KW-1185">Reference proteome</keyword>
<keyword evidence="1" id="KW-0805">Transcription regulation</keyword>
<evidence type="ECO:0000259" key="5">
    <source>
        <dbReference type="PROSITE" id="PS50977"/>
    </source>
</evidence>
<feature type="domain" description="HTH tetR-type" evidence="5">
    <location>
        <begin position="18"/>
        <end position="77"/>
    </location>
</feature>
<evidence type="ECO:0000256" key="1">
    <source>
        <dbReference type="ARBA" id="ARBA00023015"/>
    </source>
</evidence>
<keyword evidence="2 4" id="KW-0238">DNA-binding</keyword>
<dbReference type="PANTHER" id="PTHR47506:SF7">
    <property type="entry name" value="TRANSCRIPTIONAL REGULATORY PROTEIN"/>
    <property type="match status" value="1"/>
</dbReference>
<dbReference type="Proteomes" id="UP001501442">
    <property type="component" value="Unassembled WGS sequence"/>
</dbReference>
<feature type="DNA-binding region" description="H-T-H motif" evidence="4">
    <location>
        <begin position="40"/>
        <end position="59"/>
    </location>
</feature>
<dbReference type="RefSeq" id="WP_345439697.1">
    <property type="nucleotide sequence ID" value="NZ_BAABHK010000018.1"/>
</dbReference>
<dbReference type="InterPro" id="IPR001647">
    <property type="entry name" value="HTH_TetR"/>
</dbReference>